<evidence type="ECO:0000313" key="2">
    <source>
        <dbReference type="EMBL" id="PHZ86136.1"/>
    </source>
</evidence>
<protein>
    <submittedName>
        <fullName evidence="2">Transcriptional regulator</fullName>
    </submittedName>
</protein>
<dbReference type="PANTHER" id="PTHR39168:SF1">
    <property type="entry name" value="TRANSCRIPTIONAL REGULATORY PROTEIN"/>
    <property type="match status" value="1"/>
</dbReference>
<dbReference type="InterPro" id="IPR036388">
    <property type="entry name" value="WH-like_DNA-bd_sf"/>
</dbReference>
<evidence type="ECO:0000259" key="1">
    <source>
        <dbReference type="PROSITE" id="PS50987"/>
    </source>
</evidence>
<feature type="domain" description="HTH arsR-type" evidence="1">
    <location>
        <begin position="1"/>
        <end position="94"/>
    </location>
</feature>
<dbReference type="Pfam" id="PF12840">
    <property type="entry name" value="HTH_20"/>
    <property type="match status" value="1"/>
</dbReference>
<dbReference type="GO" id="GO:0046686">
    <property type="term" value="P:response to cadmium ion"/>
    <property type="evidence" value="ECO:0007669"/>
    <property type="project" value="TreeGrafter"/>
</dbReference>
<dbReference type="GO" id="GO:0010288">
    <property type="term" value="P:response to lead ion"/>
    <property type="evidence" value="ECO:0007669"/>
    <property type="project" value="TreeGrafter"/>
</dbReference>
<dbReference type="GO" id="GO:0003677">
    <property type="term" value="F:DNA binding"/>
    <property type="evidence" value="ECO:0007669"/>
    <property type="project" value="TreeGrafter"/>
</dbReference>
<dbReference type="Proteomes" id="UP000229730">
    <property type="component" value="Unassembled WGS sequence"/>
</dbReference>
<name>A0A2G4YXH4_9PROT</name>
<comment type="caution">
    <text evidence="2">The sequence shown here is derived from an EMBL/GenBank/DDBJ whole genome shotgun (WGS) entry which is preliminary data.</text>
</comment>
<dbReference type="GO" id="GO:0032791">
    <property type="term" value="F:lead ion binding"/>
    <property type="evidence" value="ECO:0007669"/>
    <property type="project" value="TreeGrafter"/>
</dbReference>
<accession>A0A2G4YXH4</accession>
<dbReference type="PANTHER" id="PTHR39168">
    <property type="entry name" value="TRANSCRIPTIONAL REGULATOR-RELATED"/>
    <property type="match status" value="1"/>
</dbReference>
<dbReference type="OrthoDB" id="9797716at2"/>
<keyword evidence="3" id="KW-1185">Reference proteome</keyword>
<dbReference type="SMART" id="SM00418">
    <property type="entry name" value="HTH_ARSR"/>
    <property type="match status" value="1"/>
</dbReference>
<dbReference type="Gene3D" id="1.10.10.10">
    <property type="entry name" value="Winged helix-like DNA-binding domain superfamily/Winged helix DNA-binding domain"/>
    <property type="match status" value="1"/>
</dbReference>
<organism evidence="2 3">
    <name type="scientific">Paremcibacter congregatus</name>
    <dbReference type="NCBI Taxonomy" id="2043170"/>
    <lineage>
        <taxon>Bacteria</taxon>
        <taxon>Pseudomonadati</taxon>
        <taxon>Pseudomonadota</taxon>
        <taxon>Alphaproteobacteria</taxon>
        <taxon>Emcibacterales</taxon>
        <taxon>Emcibacteraceae</taxon>
        <taxon>Paremcibacter</taxon>
    </lineage>
</organism>
<dbReference type="EMBL" id="PDEM01000009">
    <property type="protein sequence ID" value="PHZ86136.1"/>
    <property type="molecule type" value="Genomic_DNA"/>
</dbReference>
<dbReference type="GO" id="GO:0097063">
    <property type="term" value="F:cadmium ion sensor activity"/>
    <property type="evidence" value="ECO:0007669"/>
    <property type="project" value="TreeGrafter"/>
</dbReference>
<dbReference type="PROSITE" id="PS50987">
    <property type="entry name" value="HTH_ARSR_2"/>
    <property type="match status" value="1"/>
</dbReference>
<dbReference type="InterPro" id="IPR001845">
    <property type="entry name" value="HTH_ArsR_DNA-bd_dom"/>
</dbReference>
<dbReference type="SUPFAM" id="SSF46785">
    <property type="entry name" value="Winged helix' DNA-binding domain"/>
    <property type="match status" value="1"/>
</dbReference>
<dbReference type="InterPro" id="IPR052543">
    <property type="entry name" value="HTH_Metal-responsive_Reg"/>
</dbReference>
<reference evidence="2 3" key="1">
    <citation type="submission" date="2017-10" db="EMBL/GenBank/DDBJ databases">
        <title>Frigbacter circumglobatus gen. nov. sp. nov., isolated from sediment cultured in situ.</title>
        <authorList>
            <person name="Zhao Z."/>
        </authorList>
    </citation>
    <scope>NUCLEOTIDE SEQUENCE [LARGE SCALE GENOMIC DNA]</scope>
    <source>
        <strain evidence="2 3">ZYL</strain>
    </source>
</reference>
<dbReference type="RefSeq" id="WP_099471720.1">
    <property type="nucleotide sequence ID" value="NZ_CAXBMK010000005.1"/>
</dbReference>
<dbReference type="InterPro" id="IPR036390">
    <property type="entry name" value="WH_DNA-bd_sf"/>
</dbReference>
<dbReference type="InterPro" id="IPR011991">
    <property type="entry name" value="ArsR-like_HTH"/>
</dbReference>
<dbReference type="InParanoid" id="A0A2G4YXH4"/>
<gene>
    <name evidence="2" type="ORF">CRD36_05555</name>
</gene>
<proteinExistence type="predicted"/>
<dbReference type="AlphaFoldDB" id="A0A2G4YXH4"/>
<sequence>MIKTNQVAEIGRLLGEPARAAMMITLMDGQALTASELAYVAQVTPQTASSHLAQLVRAKLLAVVKQGRHRYHRLASPEIAQLVEQMMQVAGAQISERRSVVPGPRDEAMRRARTCYDHFAGRLGVAIADSLIAQKLIVFEGEAGMISQQGRGFLQAHGLSEVASATQATRPQCRPCLDWSERRPHIAGSLGAVICQHFLKKNFVRRIKGSRALEITPPGREALLMMFGLREV</sequence>
<dbReference type="CDD" id="cd00090">
    <property type="entry name" value="HTH_ARSR"/>
    <property type="match status" value="1"/>
</dbReference>
<dbReference type="GO" id="GO:0003700">
    <property type="term" value="F:DNA-binding transcription factor activity"/>
    <property type="evidence" value="ECO:0007669"/>
    <property type="project" value="InterPro"/>
</dbReference>
<evidence type="ECO:0000313" key="3">
    <source>
        <dbReference type="Proteomes" id="UP000229730"/>
    </source>
</evidence>